<evidence type="ECO:0000313" key="2">
    <source>
        <dbReference type="EMBL" id="KII60372.1"/>
    </source>
</evidence>
<reference evidence="2 3" key="1">
    <citation type="journal article" date="2014" name="Genome Biol. Evol.">
        <title>The genome of the myxosporean Thelohanellus kitauei shows adaptations to nutrient acquisition within its fish host.</title>
        <authorList>
            <person name="Yang Y."/>
            <person name="Xiong J."/>
            <person name="Zhou Z."/>
            <person name="Huo F."/>
            <person name="Miao W."/>
            <person name="Ran C."/>
            <person name="Liu Y."/>
            <person name="Zhang J."/>
            <person name="Feng J."/>
            <person name="Wang M."/>
            <person name="Wang M."/>
            <person name="Wang L."/>
            <person name="Yao B."/>
        </authorList>
    </citation>
    <scope>NUCLEOTIDE SEQUENCE [LARGE SCALE GENOMIC DNA]</scope>
    <source>
        <strain evidence="2">Wuqing</strain>
    </source>
</reference>
<dbReference type="Pfam" id="PF15901">
    <property type="entry name" value="Sortilin_C"/>
    <property type="match status" value="1"/>
</dbReference>
<sequence length="327" mass="38752">MIDITTELFHAKIFGARADMTIFKKVRNYFYLHGNLYVYVRKYKDNLCLYTFNKYDQMIKLICHLATYDDKCSFVTNPHIPNVIYANFKLNRGETQSYISVDNGKNFEPIKFKDRHSSGVGNNVRIEFDLECRDDYIQSNFPEKFIIIFKGSFHTKGSTTRHIFISVDDGLNWNILGSRIEKLILMNRGGIMLGIEYNIHRFWYSYDYGFHWMSKSTDMNNLVDIIAMEFPNNPIIAAFNYDKLKNIYTLYLFSFSHLMSRIFIMKDRTCQINDFEHIYVSRYSGTCYQGQQVYNLKKKRSSMCVDNRKFVPPHTKPCPCSIEDFDW</sequence>
<dbReference type="SUPFAM" id="SSF50939">
    <property type="entry name" value="Sialidases"/>
    <property type="match status" value="1"/>
</dbReference>
<dbReference type="OrthoDB" id="5949766at2759"/>
<evidence type="ECO:0000313" key="3">
    <source>
        <dbReference type="Proteomes" id="UP000031668"/>
    </source>
</evidence>
<accession>A0A0C2IU64</accession>
<name>A0A0C2IU64_THEKT</name>
<gene>
    <name evidence="2" type="ORF">RF11_04281</name>
</gene>
<feature type="domain" description="Sortilin C-terminal" evidence="1">
    <location>
        <begin position="265"/>
        <end position="325"/>
    </location>
</feature>
<dbReference type="AlphaFoldDB" id="A0A0C2IU64"/>
<dbReference type="Proteomes" id="UP000031668">
    <property type="component" value="Unassembled WGS sequence"/>
</dbReference>
<dbReference type="EMBL" id="JWZT01005670">
    <property type="protein sequence ID" value="KII60372.1"/>
    <property type="molecule type" value="Genomic_DNA"/>
</dbReference>
<evidence type="ECO:0000259" key="1">
    <source>
        <dbReference type="Pfam" id="PF15901"/>
    </source>
</evidence>
<organism evidence="2 3">
    <name type="scientific">Thelohanellus kitauei</name>
    <name type="common">Myxosporean</name>
    <dbReference type="NCBI Taxonomy" id="669202"/>
    <lineage>
        <taxon>Eukaryota</taxon>
        <taxon>Metazoa</taxon>
        <taxon>Cnidaria</taxon>
        <taxon>Myxozoa</taxon>
        <taxon>Myxosporea</taxon>
        <taxon>Bivalvulida</taxon>
        <taxon>Platysporina</taxon>
        <taxon>Myxobolidae</taxon>
        <taxon>Thelohanellus</taxon>
    </lineage>
</organism>
<proteinExistence type="predicted"/>
<keyword evidence="3" id="KW-1185">Reference proteome</keyword>
<dbReference type="InterPro" id="IPR036278">
    <property type="entry name" value="Sialidase_sf"/>
</dbReference>
<dbReference type="InterPro" id="IPR031777">
    <property type="entry name" value="Sortilin_C"/>
</dbReference>
<comment type="caution">
    <text evidence="2">The sequence shown here is derived from an EMBL/GenBank/DDBJ whole genome shotgun (WGS) entry which is preliminary data.</text>
</comment>
<protein>
    <submittedName>
        <fullName evidence="2">Vacuolar protein sorting/targeting protein 10</fullName>
    </submittedName>
</protein>